<gene>
    <name evidence="1" type="ORF">J2Z44_003159</name>
</gene>
<evidence type="ECO:0000313" key="2">
    <source>
        <dbReference type="Proteomes" id="UP001519308"/>
    </source>
</evidence>
<accession>A0ABS4K6B5</accession>
<reference evidence="1 2" key="1">
    <citation type="submission" date="2021-03" db="EMBL/GenBank/DDBJ databases">
        <title>Genomic Encyclopedia of Type Strains, Phase IV (KMG-IV): sequencing the most valuable type-strain genomes for metagenomic binning, comparative biology and taxonomic classification.</title>
        <authorList>
            <person name="Goeker M."/>
        </authorList>
    </citation>
    <scope>NUCLEOTIDE SEQUENCE [LARGE SCALE GENOMIC DNA]</scope>
    <source>
        <strain evidence="1 2">DSM 28650</strain>
    </source>
</reference>
<dbReference type="Pfam" id="PF19677">
    <property type="entry name" value="DUF6179"/>
    <property type="match status" value="1"/>
</dbReference>
<organism evidence="1 2">
    <name type="scientific">Clostridium punense</name>
    <dbReference type="NCBI Taxonomy" id="1054297"/>
    <lineage>
        <taxon>Bacteria</taxon>
        <taxon>Bacillati</taxon>
        <taxon>Bacillota</taxon>
        <taxon>Clostridia</taxon>
        <taxon>Eubacteriales</taxon>
        <taxon>Clostridiaceae</taxon>
        <taxon>Clostridium</taxon>
    </lineage>
</organism>
<comment type="caution">
    <text evidence="1">The sequence shown here is derived from an EMBL/GenBank/DDBJ whole genome shotgun (WGS) entry which is preliminary data.</text>
</comment>
<proteinExistence type="predicted"/>
<keyword evidence="2" id="KW-1185">Reference proteome</keyword>
<name>A0ABS4K6B5_9CLOT</name>
<dbReference type="Proteomes" id="UP001519308">
    <property type="component" value="Unassembled WGS sequence"/>
</dbReference>
<protein>
    <submittedName>
        <fullName evidence="1">Uncharacterized protein</fullName>
    </submittedName>
</protein>
<sequence length="452" mass="52953">MKKYIINKEEIIEGLISKEHYFQSLLQASYSNGLLNISDIQKIQLQLLSVMTEIVGYFTKGASSSVREEVAEQLILSIYYTLGLSLKHQKTIKESIDLIKEKDMKLLFAEGEKILQEKVDKCKGLLEIINRTKLNTENYAYIDTIDYGVQLFFEKYDRRFASHETPGSIDYPLAIEEIHLVGIEYIEDYLNKLVLENKFCEYFDVLEIEALLEGFCNNSKHMLINIFKLVLTNYLGCILVGNKGRALDITKWNREYLKRTIEDLSTAELERLFFDAVEKLCHEFSIKDKKLIEYIHKVIAEVIPEVRKNMENNTLDRVFITLSKKDENLIKYEDGKMLDNNKFREVTEEIRVCSSIEGKIRLIREEIHSLEDLLDVLGADCIFEDEYIDIFKALDAFERALIAKNIYNDEEFKTDYRIENEKEWNIKFKEYFESLNAIERENVVALAKSIEL</sequence>
<evidence type="ECO:0000313" key="1">
    <source>
        <dbReference type="EMBL" id="MBP2023322.1"/>
    </source>
</evidence>
<dbReference type="InterPro" id="IPR045751">
    <property type="entry name" value="DUF6179"/>
</dbReference>
<dbReference type="EMBL" id="JAGGLL010000027">
    <property type="protein sequence ID" value="MBP2023322.1"/>
    <property type="molecule type" value="Genomic_DNA"/>
</dbReference>
<dbReference type="RefSeq" id="WP_031270859.1">
    <property type="nucleotide sequence ID" value="NZ_JAGGLL010000027.1"/>
</dbReference>